<proteinExistence type="predicted"/>
<evidence type="ECO:0000313" key="1">
    <source>
        <dbReference type="EMBL" id="MDH2332549.1"/>
    </source>
</evidence>
<reference evidence="1" key="1">
    <citation type="submission" date="2023-04" db="EMBL/GenBank/DDBJ databases">
        <title>Uncovering the Secrets of Slow-Growing Bacteria in Tropical Savanna Soil through Cultivation and Genomic Analysis.</title>
        <authorList>
            <person name="Goncalves O.S."/>
            <person name="Santana M.F."/>
        </authorList>
    </citation>
    <scope>NUCLEOTIDE SEQUENCE</scope>
    <source>
        <strain evidence="1">ANTI</strain>
    </source>
</reference>
<dbReference type="Proteomes" id="UP001229409">
    <property type="component" value="Unassembled WGS sequence"/>
</dbReference>
<organism evidence="1 2">
    <name type="scientific">Paenibacillus polymyxa</name>
    <name type="common">Bacillus polymyxa</name>
    <dbReference type="NCBI Taxonomy" id="1406"/>
    <lineage>
        <taxon>Bacteria</taxon>
        <taxon>Bacillati</taxon>
        <taxon>Bacillota</taxon>
        <taxon>Bacilli</taxon>
        <taxon>Bacillales</taxon>
        <taxon>Paenibacillaceae</taxon>
        <taxon>Paenibacillus</taxon>
    </lineage>
</organism>
<gene>
    <name evidence="1" type="ORF">QDS18_16945</name>
</gene>
<name>A0AAP4A4L0_PAEPO</name>
<sequence length="65" mass="7390">MGNVPKDVQRAWNVVANYLNKQEGISFHIDPWNKLDNGKEERKYTLNNVAGTVKIVASSSWDKSK</sequence>
<accession>A0AAP4A4L0</accession>
<dbReference type="EMBL" id="JARVWT010000006">
    <property type="protein sequence ID" value="MDH2332549.1"/>
    <property type="molecule type" value="Genomic_DNA"/>
</dbReference>
<dbReference type="AlphaFoldDB" id="A0AAP4A4L0"/>
<evidence type="ECO:0000313" key="2">
    <source>
        <dbReference type="Proteomes" id="UP001229409"/>
    </source>
</evidence>
<dbReference type="RefSeq" id="WP_023987506.1">
    <property type="nucleotide sequence ID" value="NZ_CP011420.1"/>
</dbReference>
<comment type="caution">
    <text evidence="1">The sequence shown here is derived from an EMBL/GenBank/DDBJ whole genome shotgun (WGS) entry which is preliminary data.</text>
</comment>
<protein>
    <submittedName>
        <fullName evidence="1">Uncharacterized protein</fullName>
    </submittedName>
</protein>